<proteinExistence type="predicted"/>
<organism evidence="2 3">
    <name type="scientific">Paenibacillus popilliae ATCC 14706</name>
    <dbReference type="NCBI Taxonomy" id="1212764"/>
    <lineage>
        <taxon>Bacteria</taxon>
        <taxon>Bacillati</taxon>
        <taxon>Bacillota</taxon>
        <taxon>Bacilli</taxon>
        <taxon>Bacillales</taxon>
        <taxon>Paenibacillaceae</taxon>
        <taxon>Paenibacillus</taxon>
    </lineage>
</organism>
<dbReference type="OrthoDB" id="9815473at2"/>
<sequence length="330" mass="36929">MINIAQVKYDTAVLLPQGERLSLPNVANSLSWSEQSGELAASLQFRILNQRLGDGWLHQKLPLGARTLLRADWGEGWQEIHQGIVFDWEYENDSVGVLNVKAYDILIYLLRSKDDRYYPNGTKARVIVEDIAKAWNIPIGQNDLPDMALSKQVFRGDTLGAMLGKVLEQVQKRGGGKYVIRASGGKINVLRQGQNETVYRFEGEIVRRMTDKQDIEDLVTRVKIIGKEDKAWRAPVVATLDGKTEFGILQDVIYNEQYDTAAAAKAAAQEILNERGAPRKRRTIAAPDLPFLRRGDKIFASVGTIEGHFAVVGIQHDADTHSMTMEVETI</sequence>
<accession>M9M2A3</accession>
<name>M9M2A3_PAEPP</name>
<keyword evidence="3" id="KW-1185">Reference proteome</keyword>
<dbReference type="InterPro" id="IPR056937">
    <property type="entry name" value="YqbQ/XkdQ"/>
</dbReference>
<evidence type="ECO:0000259" key="1">
    <source>
        <dbReference type="Pfam" id="PF24032"/>
    </source>
</evidence>
<gene>
    <name evidence="2" type="ORF">PPOP_0603</name>
</gene>
<comment type="caution">
    <text evidence="2">The sequence shown here is derived from an EMBL/GenBank/DDBJ whole genome shotgun (WGS) entry which is preliminary data.</text>
</comment>
<protein>
    <recommendedName>
        <fullName evidence="1">YqbQ/XkdQ domain-containing protein</fullName>
    </recommendedName>
</protein>
<dbReference type="AlphaFoldDB" id="M9M2A3"/>
<feature type="domain" description="YqbQ/XkdQ" evidence="1">
    <location>
        <begin position="31"/>
        <end position="327"/>
    </location>
</feature>
<reference evidence="2 3" key="1">
    <citation type="submission" date="2012-10" db="EMBL/GenBank/DDBJ databases">
        <title>Draft Genome Sequence of Paenibacillus popilliae ATCC 14706T.</title>
        <authorList>
            <person name="Iiyama K."/>
            <person name="Mori K."/>
            <person name="Mon H."/>
            <person name="Chieda Y."/>
            <person name="Lee J.M."/>
            <person name="Kusakabe T."/>
            <person name="Tashiro K."/>
            <person name="Asano S."/>
            <person name="Yasunaga-Aoki C."/>
            <person name="Shimizu S."/>
        </authorList>
    </citation>
    <scope>NUCLEOTIDE SEQUENCE [LARGE SCALE GENOMIC DNA]</scope>
    <source>
        <strain evidence="2 3">ATCC 14706</strain>
    </source>
</reference>
<evidence type="ECO:0000313" key="2">
    <source>
        <dbReference type="EMBL" id="GAC41253.1"/>
    </source>
</evidence>
<dbReference type="RefSeq" id="WP_006284552.1">
    <property type="nucleotide sequence ID" value="NZ_BALG01000026.1"/>
</dbReference>
<dbReference type="Proteomes" id="UP000029453">
    <property type="component" value="Unassembled WGS sequence"/>
</dbReference>
<dbReference type="Pfam" id="PF24032">
    <property type="entry name" value="YQBQ"/>
    <property type="match status" value="1"/>
</dbReference>
<dbReference type="EMBL" id="BALG01000026">
    <property type="protein sequence ID" value="GAC41253.1"/>
    <property type="molecule type" value="Genomic_DNA"/>
</dbReference>
<evidence type="ECO:0000313" key="3">
    <source>
        <dbReference type="Proteomes" id="UP000029453"/>
    </source>
</evidence>